<keyword evidence="1" id="KW-0812">Transmembrane</keyword>
<evidence type="ECO:0000313" key="2">
    <source>
        <dbReference type="EMBL" id="MBB5844938.1"/>
    </source>
</evidence>
<keyword evidence="1" id="KW-0472">Membrane</keyword>
<proteinExistence type="predicted"/>
<dbReference type="RefSeq" id="WP_184239597.1">
    <property type="nucleotide sequence ID" value="NZ_JACHMJ010000001.1"/>
</dbReference>
<evidence type="ECO:0000313" key="3">
    <source>
        <dbReference type="Proteomes" id="UP000536685"/>
    </source>
</evidence>
<organism evidence="2 3">
    <name type="scientific">Conyzicola lurida</name>
    <dbReference type="NCBI Taxonomy" id="1172621"/>
    <lineage>
        <taxon>Bacteria</taxon>
        <taxon>Bacillati</taxon>
        <taxon>Actinomycetota</taxon>
        <taxon>Actinomycetes</taxon>
        <taxon>Micrococcales</taxon>
        <taxon>Microbacteriaceae</taxon>
        <taxon>Conyzicola</taxon>
    </lineage>
</organism>
<keyword evidence="3" id="KW-1185">Reference proteome</keyword>
<accession>A0A841ARL0</accession>
<sequence length="52" mass="5697">MYAALWRLLPGPLWLRIVLAVVLVAAILAALVVWVFPAVNELFVPPEVTVGE</sequence>
<protein>
    <submittedName>
        <fullName evidence="2">Uncharacterized protein</fullName>
    </submittedName>
</protein>
<comment type="caution">
    <text evidence="2">The sequence shown here is derived from an EMBL/GenBank/DDBJ whole genome shotgun (WGS) entry which is preliminary data.</text>
</comment>
<name>A0A841ARL0_9MICO</name>
<feature type="transmembrane region" description="Helical" evidence="1">
    <location>
        <begin position="12"/>
        <end position="36"/>
    </location>
</feature>
<evidence type="ECO:0000256" key="1">
    <source>
        <dbReference type="SAM" id="Phobius"/>
    </source>
</evidence>
<dbReference type="EMBL" id="JACHMJ010000001">
    <property type="protein sequence ID" value="MBB5844938.1"/>
    <property type="molecule type" value="Genomic_DNA"/>
</dbReference>
<keyword evidence="1" id="KW-1133">Transmembrane helix</keyword>
<dbReference type="Proteomes" id="UP000536685">
    <property type="component" value="Unassembled WGS sequence"/>
</dbReference>
<dbReference type="AlphaFoldDB" id="A0A841ARL0"/>
<reference evidence="2 3" key="1">
    <citation type="submission" date="2020-08" db="EMBL/GenBank/DDBJ databases">
        <title>Sequencing the genomes of 1000 actinobacteria strains.</title>
        <authorList>
            <person name="Klenk H.-P."/>
        </authorList>
    </citation>
    <scope>NUCLEOTIDE SEQUENCE [LARGE SCALE GENOMIC DNA]</scope>
    <source>
        <strain evidence="2 3">DSM 105784</strain>
    </source>
</reference>
<gene>
    <name evidence="2" type="ORF">HD599_003261</name>
</gene>